<sequence length="728" mass="80845">MKVELLVTSGVAKGKRFVFTKPDCFLFGRAADAHISLPNDLYVSRQHFFLEIAPPVCKLRDLNSKNGVIVNGVRYGGKTPLPKEFKQAPINETLLKDGDEISVGDTRIKVSIQLDTMDYQLAQQTPAAIRCARCGRDVTAEVRSLPQPPQGGYICAACRKAQTGSKPASESGAAQRRAPQEQQTPHESKPQTKSISIEGFVIEEKVGTGRMGEVYKARESKTGQLVAIKIFSPRVMVNPHKLKILQRELVIIRQLKHGHIVQFLGHGVAGNLLYFIFEFIDGITLKKFIQSHAGRVPLRELAPIILGTLEGLAYAHRVRLSARTNSGVIREWEGIIHRDLSPESILITQKGDSWLAKLTDFHLSKTFEEAGITDITTPEDILGQPMYWPREQLTHYKYLNPATDVFSIAAVFYEALTGTWVRDGFSQLLKKSKEQGYRPSISDYMGVIASHPVVPIRERDPQIPEPLARVIDRALREKEIPQETRNVQKELQTLRYPDAGVFKETIAKVLLDLNLVDASGRLAPQQSAENAQGKSPSNMIMLSNPQEGTTRDAALLLLDVAQSTQYVVNKGDTHFSTLIGNMLRRIRTHALSQSLFFLKGTGDGFLAAFSSMNDAFAVAETFLSSPIDTQIQLRLALHYGSVRVGVDGDLYGLEVHRISRIEGVGKTDRIESAARLSEFPDANRIMISTVGLEQLSEVHRTRFTLAGAFRLAGFEEPTTLWTMNASIK</sequence>
<evidence type="ECO:0000259" key="11">
    <source>
        <dbReference type="PROSITE" id="PS50011"/>
    </source>
</evidence>
<dbReference type="SUPFAM" id="SSF55073">
    <property type="entry name" value="Nucleotide cyclase"/>
    <property type="match status" value="1"/>
</dbReference>
<accession>A0A0S6VX14</accession>
<name>A0A0S6VX14_9BACT</name>
<evidence type="ECO:0000259" key="12">
    <source>
        <dbReference type="PROSITE" id="PS50125"/>
    </source>
</evidence>
<comment type="similarity">
    <text evidence="2">Belongs to the protein kinase superfamily. NEK Ser/Thr protein kinase family. NIMA subfamily.</text>
</comment>
<evidence type="ECO:0000256" key="6">
    <source>
        <dbReference type="ARBA" id="ARBA00022777"/>
    </source>
</evidence>
<dbReference type="PROSITE" id="PS50125">
    <property type="entry name" value="GUANYLATE_CYCLASE_2"/>
    <property type="match status" value="1"/>
</dbReference>
<dbReference type="Gene3D" id="3.30.70.1230">
    <property type="entry name" value="Nucleotide cyclase"/>
    <property type="match status" value="1"/>
</dbReference>
<evidence type="ECO:0000259" key="10">
    <source>
        <dbReference type="PROSITE" id="PS50006"/>
    </source>
</evidence>
<dbReference type="SUPFAM" id="SSF49879">
    <property type="entry name" value="SMAD/FHA domain"/>
    <property type="match status" value="1"/>
</dbReference>
<dbReference type="Gene3D" id="1.10.510.10">
    <property type="entry name" value="Transferase(Phosphotransferase) domain 1"/>
    <property type="match status" value="1"/>
</dbReference>
<evidence type="ECO:0000256" key="3">
    <source>
        <dbReference type="ARBA" id="ARBA00012513"/>
    </source>
</evidence>
<dbReference type="GO" id="GO:0004016">
    <property type="term" value="F:adenylate cyclase activity"/>
    <property type="evidence" value="ECO:0007669"/>
    <property type="project" value="UniProtKB-ARBA"/>
</dbReference>
<dbReference type="InterPro" id="IPR050660">
    <property type="entry name" value="NEK_Ser/Thr_kinase"/>
</dbReference>
<comment type="subcellular location">
    <subcellularLocation>
        <location evidence="1">Membrane</location>
        <topology evidence="1">Single-pass membrane protein</topology>
    </subcellularLocation>
</comment>
<evidence type="ECO:0000256" key="5">
    <source>
        <dbReference type="ARBA" id="ARBA00022741"/>
    </source>
</evidence>
<dbReference type="PROSITE" id="PS00107">
    <property type="entry name" value="PROTEIN_KINASE_ATP"/>
    <property type="match status" value="1"/>
</dbReference>
<dbReference type="Gene3D" id="2.60.200.20">
    <property type="match status" value="1"/>
</dbReference>
<dbReference type="InterPro" id="IPR008984">
    <property type="entry name" value="SMAD_FHA_dom_sf"/>
</dbReference>
<keyword evidence="14" id="KW-1185">Reference proteome</keyword>
<keyword evidence="5 8" id="KW-0547">Nucleotide-binding</keyword>
<dbReference type="SMART" id="SM00240">
    <property type="entry name" value="FHA"/>
    <property type="match status" value="1"/>
</dbReference>
<evidence type="ECO:0000256" key="9">
    <source>
        <dbReference type="SAM" id="MobiDB-lite"/>
    </source>
</evidence>
<evidence type="ECO:0000256" key="8">
    <source>
        <dbReference type="PROSITE-ProRule" id="PRU10141"/>
    </source>
</evidence>
<keyword evidence="7 8" id="KW-0067">ATP-binding</keyword>
<keyword evidence="6 13" id="KW-0418">Kinase</keyword>
<dbReference type="GO" id="GO:0016020">
    <property type="term" value="C:membrane"/>
    <property type="evidence" value="ECO:0007669"/>
    <property type="project" value="UniProtKB-SubCell"/>
</dbReference>
<feature type="domain" description="Protein kinase" evidence="11">
    <location>
        <begin position="200"/>
        <end position="499"/>
    </location>
</feature>
<evidence type="ECO:0000313" key="14">
    <source>
        <dbReference type="Proteomes" id="UP000030700"/>
    </source>
</evidence>
<feature type="domain" description="FHA" evidence="10">
    <location>
        <begin position="25"/>
        <end position="75"/>
    </location>
</feature>
<dbReference type="GO" id="GO:0009190">
    <property type="term" value="P:cyclic nucleotide biosynthetic process"/>
    <property type="evidence" value="ECO:0007669"/>
    <property type="project" value="InterPro"/>
</dbReference>
<evidence type="ECO:0000256" key="4">
    <source>
        <dbReference type="ARBA" id="ARBA00022679"/>
    </source>
</evidence>
<dbReference type="SUPFAM" id="SSF56112">
    <property type="entry name" value="Protein kinase-like (PK-like)"/>
    <property type="match status" value="1"/>
</dbReference>
<feature type="region of interest" description="Disordered" evidence="9">
    <location>
        <begin position="165"/>
        <end position="194"/>
    </location>
</feature>
<organism evidence="13">
    <name type="scientific">Candidatus Moduliflexus flocculans</name>
    <dbReference type="NCBI Taxonomy" id="1499966"/>
    <lineage>
        <taxon>Bacteria</taxon>
        <taxon>Candidatus Moduliflexota</taxon>
        <taxon>Candidatus Moduliflexia</taxon>
        <taxon>Candidatus Moduliflexales</taxon>
        <taxon>Candidatus Moduliflexaceae</taxon>
    </lineage>
</organism>
<dbReference type="GO" id="GO:0004674">
    <property type="term" value="F:protein serine/threonine kinase activity"/>
    <property type="evidence" value="ECO:0007669"/>
    <property type="project" value="UniProtKB-KW"/>
</dbReference>
<dbReference type="GO" id="GO:0005524">
    <property type="term" value="F:ATP binding"/>
    <property type="evidence" value="ECO:0007669"/>
    <property type="project" value="UniProtKB-UniRule"/>
</dbReference>
<evidence type="ECO:0000256" key="1">
    <source>
        <dbReference type="ARBA" id="ARBA00004167"/>
    </source>
</evidence>
<dbReference type="EC" id="2.7.11.1" evidence="3"/>
<dbReference type="InterPro" id="IPR000253">
    <property type="entry name" value="FHA_dom"/>
</dbReference>
<feature type="domain" description="Guanylate cyclase" evidence="12">
    <location>
        <begin position="554"/>
        <end position="662"/>
    </location>
</feature>
<feature type="binding site" evidence="8">
    <location>
        <position position="229"/>
    </location>
    <ligand>
        <name>ATP</name>
        <dbReference type="ChEBI" id="CHEBI:30616"/>
    </ligand>
</feature>
<dbReference type="AlphaFoldDB" id="A0A0S6VX14"/>
<dbReference type="Pfam" id="PF00069">
    <property type="entry name" value="Pkinase"/>
    <property type="match status" value="1"/>
</dbReference>
<dbReference type="InterPro" id="IPR017441">
    <property type="entry name" value="Protein_kinase_ATP_BS"/>
</dbReference>
<evidence type="ECO:0000256" key="7">
    <source>
        <dbReference type="ARBA" id="ARBA00022840"/>
    </source>
</evidence>
<dbReference type="CDD" id="cd14014">
    <property type="entry name" value="STKc_PknB_like"/>
    <property type="match status" value="1"/>
</dbReference>
<dbReference type="PANTHER" id="PTHR43671">
    <property type="entry name" value="SERINE/THREONINE-PROTEIN KINASE NEK"/>
    <property type="match status" value="1"/>
</dbReference>
<evidence type="ECO:0000313" key="13">
    <source>
        <dbReference type="EMBL" id="GAK50001.1"/>
    </source>
</evidence>
<dbReference type="InterPro" id="IPR001054">
    <property type="entry name" value="A/G_cyclase"/>
</dbReference>
<dbReference type="HOGENOM" id="CLU_410881_0_0_0"/>
<dbReference type="InterPro" id="IPR029787">
    <property type="entry name" value="Nucleotide_cyclase"/>
</dbReference>
<dbReference type="GO" id="GO:0035556">
    <property type="term" value="P:intracellular signal transduction"/>
    <property type="evidence" value="ECO:0007669"/>
    <property type="project" value="InterPro"/>
</dbReference>
<reference evidence="13" key="1">
    <citation type="journal article" date="2015" name="PeerJ">
        <title>First genomic representation of candidate bacterial phylum KSB3 points to enhanced environmental sensing as a trigger of wastewater bulking.</title>
        <authorList>
            <person name="Sekiguchi Y."/>
            <person name="Ohashi A."/>
            <person name="Parks D.H."/>
            <person name="Yamauchi T."/>
            <person name="Tyson G.W."/>
            <person name="Hugenholtz P."/>
        </authorList>
    </citation>
    <scope>NUCLEOTIDE SEQUENCE [LARGE SCALE GENOMIC DNA]</scope>
</reference>
<dbReference type="InterPro" id="IPR000719">
    <property type="entry name" value="Prot_kinase_dom"/>
</dbReference>
<dbReference type="PANTHER" id="PTHR43671:SF13">
    <property type="entry name" value="SERINE_THREONINE-PROTEIN KINASE NEK2"/>
    <property type="match status" value="1"/>
</dbReference>
<protein>
    <recommendedName>
        <fullName evidence="3">non-specific serine/threonine protein kinase</fullName>
        <ecNumber evidence="3">2.7.11.1</ecNumber>
    </recommendedName>
</protein>
<dbReference type="Pfam" id="PF00498">
    <property type="entry name" value="FHA"/>
    <property type="match status" value="1"/>
</dbReference>
<dbReference type="PROSITE" id="PS50011">
    <property type="entry name" value="PROTEIN_KINASE_DOM"/>
    <property type="match status" value="1"/>
</dbReference>
<keyword evidence="13" id="KW-0723">Serine/threonine-protein kinase</keyword>
<proteinExistence type="inferred from homology"/>
<dbReference type="EMBL" id="DF820455">
    <property type="protein sequence ID" value="GAK50001.1"/>
    <property type="molecule type" value="Genomic_DNA"/>
</dbReference>
<dbReference type="PROSITE" id="PS50006">
    <property type="entry name" value="FHA_DOMAIN"/>
    <property type="match status" value="1"/>
</dbReference>
<keyword evidence="4" id="KW-0808">Transferase</keyword>
<dbReference type="STRING" id="1499966.U14_01226"/>
<dbReference type="InterPro" id="IPR011009">
    <property type="entry name" value="Kinase-like_dom_sf"/>
</dbReference>
<dbReference type="Proteomes" id="UP000030700">
    <property type="component" value="Unassembled WGS sequence"/>
</dbReference>
<dbReference type="CDD" id="cd00060">
    <property type="entry name" value="FHA"/>
    <property type="match status" value="1"/>
</dbReference>
<gene>
    <name evidence="13" type="ORF">U14_01226</name>
</gene>
<evidence type="ECO:0000256" key="2">
    <source>
        <dbReference type="ARBA" id="ARBA00010886"/>
    </source>
</evidence>